<dbReference type="RefSeq" id="WP_145155413.1">
    <property type="nucleotide sequence ID" value="NZ_VNIM01000129.1"/>
</dbReference>
<dbReference type="Gene3D" id="3.60.40.10">
    <property type="entry name" value="PPM-type phosphatase domain"/>
    <property type="match status" value="1"/>
</dbReference>
<dbReference type="OrthoDB" id="9789782at2"/>
<dbReference type="InterPro" id="IPR036457">
    <property type="entry name" value="PPM-type-like_dom_sf"/>
</dbReference>
<dbReference type="GO" id="GO:0016791">
    <property type="term" value="F:phosphatase activity"/>
    <property type="evidence" value="ECO:0007669"/>
    <property type="project" value="TreeGrafter"/>
</dbReference>
<accession>A0A558QTA2</accession>
<reference evidence="5 6" key="1">
    <citation type="submission" date="2019-07" db="EMBL/GenBank/DDBJ databases">
        <title>Sphingomonas solaris sp. nov., isolated from a solar panel from Boston, Massachusetts.</title>
        <authorList>
            <person name="Tanner K."/>
            <person name="Pascual J."/>
            <person name="Mancuso C."/>
            <person name="Pereto J."/>
            <person name="Khalil A."/>
            <person name="Vilanova C."/>
        </authorList>
    </citation>
    <scope>NUCLEOTIDE SEQUENCE [LARGE SCALE GENOMIC DNA]</scope>
    <source>
        <strain evidence="5 6">R4DWN</strain>
    </source>
</reference>
<gene>
    <name evidence="5" type="ORF">FOY91_19355</name>
</gene>
<evidence type="ECO:0000256" key="1">
    <source>
        <dbReference type="ARBA" id="ARBA00022801"/>
    </source>
</evidence>
<keyword evidence="1" id="KW-0378">Hydrolase</keyword>
<proteinExistence type="predicted"/>
<keyword evidence="2" id="KW-1133">Transmembrane helix</keyword>
<dbReference type="SUPFAM" id="SSF81606">
    <property type="entry name" value="PP2C-like"/>
    <property type="match status" value="1"/>
</dbReference>
<dbReference type="InterPro" id="IPR007890">
    <property type="entry name" value="CHASE2"/>
</dbReference>
<feature type="non-terminal residue" evidence="5">
    <location>
        <position position="1"/>
    </location>
</feature>
<name>A0A558QTA2_9SPHN</name>
<dbReference type="InterPro" id="IPR052016">
    <property type="entry name" value="Bact_Sigma-Reg"/>
</dbReference>
<dbReference type="PANTHER" id="PTHR43156">
    <property type="entry name" value="STAGE II SPORULATION PROTEIN E-RELATED"/>
    <property type="match status" value="1"/>
</dbReference>
<dbReference type="PANTHER" id="PTHR43156:SF2">
    <property type="entry name" value="STAGE II SPORULATION PROTEIN E"/>
    <property type="match status" value="1"/>
</dbReference>
<dbReference type="SMART" id="SM00331">
    <property type="entry name" value="PP2C_SIG"/>
    <property type="match status" value="1"/>
</dbReference>
<evidence type="ECO:0000313" key="6">
    <source>
        <dbReference type="Proteomes" id="UP000318681"/>
    </source>
</evidence>
<feature type="domain" description="PPM-type phosphatase" evidence="3">
    <location>
        <begin position="432"/>
        <end position="651"/>
    </location>
</feature>
<keyword evidence="2" id="KW-0812">Transmembrane</keyword>
<keyword evidence="2" id="KW-0472">Membrane</keyword>
<dbReference type="AlphaFoldDB" id="A0A558QTA2"/>
<dbReference type="Pfam" id="PF05226">
    <property type="entry name" value="CHASE2"/>
    <property type="match status" value="1"/>
</dbReference>
<dbReference type="Pfam" id="PF07228">
    <property type="entry name" value="SpoIIE"/>
    <property type="match status" value="1"/>
</dbReference>
<evidence type="ECO:0000313" key="5">
    <source>
        <dbReference type="EMBL" id="TVV70349.1"/>
    </source>
</evidence>
<dbReference type="InterPro" id="IPR001932">
    <property type="entry name" value="PPM-type_phosphatase-like_dom"/>
</dbReference>
<protein>
    <submittedName>
        <fullName evidence="5">SpoIIE family protein phosphatase</fullName>
    </submittedName>
</protein>
<evidence type="ECO:0000259" key="4">
    <source>
        <dbReference type="SMART" id="SM01080"/>
    </source>
</evidence>
<feature type="transmembrane region" description="Helical" evidence="2">
    <location>
        <begin position="307"/>
        <end position="328"/>
    </location>
</feature>
<evidence type="ECO:0000256" key="2">
    <source>
        <dbReference type="SAM" id="Phobius"/>
    </source>
</evidence>
<feature type="transmembrane region" description="Helical" evidence="2">
    <location>
        <begin position="368"/>
        <end position="384"/>
    </location>
</feature>
<evidence type="ECO:0000259" key="3">
    <source>
        <dbReference type="SMART" id="SM00331"/>
    </source>
</evidence>
<feature type="transmembrane region" description="Helical" evidence="2">
    <location>
        <begin position="335"/>
        <end position="356"/>
    </location>
</feature>
<organism evidence="5 6">
    <name type="scientific">Alterirhizorhabdus solaris</name>
    <dbReference type="NCBI Taxonomy" id="2529389"/>
    <lineage>
        <taxon>Bacteria</taxon>
        <taxon>Pseudomonadati</taxon>
        <taxon>Pseudomonadota</taxon>
        <taxon>Alphaproteobacteria</taxon>
        <taxon>Sphingomonadales</taxon>
        <taxon>Rhizorhabdaceae</taxon>
        <taxon>Alterirhizorhabdus</taxon>
    </lineage>
</organism>
<sequence length="655" mass="67844">PAPAAPRDAAARVVLIDPESLKAVGPWPWPRYTIARLTEEIAARGATAIGFDMIFPEPDRLNPDRIAALYPELPAAARTAMLAAPSQDAVLAQVAGAHPVVLARVGIERDAVDFAAGAQTDPAMLPVGAAFTAPLPPGVLAYPGALANIPDLDEVAAGQAIINGAPDRDGVIRRVPLVANVAGAPTPGFALELARVALGVDTITPVVAHGRLRAVALGDRRVPVDADGRMRLRFGRLPPGTVTSAALLLRRGWRPDAFRGRIVIIGLGAAGTADVVTTPVDRETYGTFVQAQAVDAILGGGALARPWWAAGVEWGAATLLAALAILLLPRLRGAAIALVPGLAAVLLVVGSFGAFARFGLLLDPVRPLLVGATTALAVAAMTFAEQTFRQRRLRTALAEQRVAAARAAGELEAAREIQLGMLPPRAGLARLHPAIDLDARLEPARSVGGDFYDAIPLGADRLCFLVGDVTGKGIPAALFMALSRALSKSVLLREGDDLAAAVARIDAELSRDNAQDMFVTMLVGILDAATGRLDFCNAGHENPLRVTAVGVVEELALEGGPPLCVAGGFPYPVETIHLAPGDGIVVVSDGLTEAQDAAGGFFGHARAFAILGGWTAAVSAREATDRLGDAVRAFEDGADPSDDLTILALRWRGPA</sequence>
<comment type="caution">
    <text evidence="5">The sequence shown here is derived from an EMBL/GenBank/DDBJ whole genome shotgun (WGS) entry which is preliminary data.</text>
</comment>
<dbReference type="SMART" id="SM01080">
    <property type="entry name" value="CHASE2"/>
    <property type="match status" value="1"/>
</dbReference>
<keyword evidence="6" id="KW-1185">Reference proteome</keyword>
<feature type="domain" description="CHASE2" evidence="4">
    <location>
        <begin position="1"/>
        <end position="327"/>
    </location>
</feature>
<dbReference type="Proteomes" id="UP000318681">
    <property type="component" value="Unassembled WGS sequence"/>
</dbReference>
<dbReference type="EMBL" id="VNIM01000129">
    <property type="protein sequence ID" value="TVV70349.1"/>
    <property type="molecule type" value="Genomic_DNA"/>
</dbReference>